<dbReference type="Pfam" id="PF08592">
    <property type="entry name" value="Anthrone_oxy"/>
    <property type="match status" value="1"/>
</dbReference>
<dbReference type="InterPro" id="IPR013901">
    <property type="entry name" value="Anthrone_oxy"/>
</dbReference>
<accession>A0A372ZK01</accession>
<feature type="transmembrane region" description="Helical" evidence="1">
    <location>
        <begin position="118"/>
        <end position="139"/>
    </location>
</feature>
<keyword evidence="1" id="KW-0472">Membrane</keyword>
<gene>
    <name evidence="2" type="ORF">DR950_41535</name>
</gene>
<dbReference type="AlphaFoldDB" id="A0A372ZK01"/>
<feature type="transmembrane region" description="Helical" evidence="1">
    <location>
        <begin position="175"/>
        <end position="193"/>
    </location>
</feature>
<dbReference type="Proteomes" id="UP000263377">
    <property type="component" value="Unassembled WGS sequence"/>
</dbReference>
<keyword evidence="3" id="KW-1185">Reference proteome</keyword>
<keyword evidence="1" id="KW-0812">Transmembrane</keyword>
<keyword evidence="1" id="KW-1133">Transmembrane helix</keyword>
<protein>
    <submittedName>
        <fullName evidence="2">DUF1772 domain-containing protein</fullName>
    </submittedName>
</protein>
<dbReference type="RefSeq" id="WP_049653286.1">
    <property type="nucleotide sequence ID" value="NZ_QVIG01000003.1"/>
</dbReference>
<feature type="transmembrane region" description="Helical" evidence="1">
    <location>
        <begin position="41"/>
        <end position="59"/>
    </location>
</feature>
<organism evidence="2 3">
    <name type="scientific">Kitasatospora xanthocidica</name>
    <dbReference type="NCBI Taxonomy" id="83382"/>
    <lineage>
        <taxon>Bacteria</taxon>
        <taxon>Bacillati</taxon>
        <taxon>Actinomycetota</taxon>
        <taxon>Actinomycetes</taxon>
        <taxon>Kitasatosporales</taxon>
        <taxon>Streptomycetaceae</taxon>
        <taxon>Kitasatospora</taxon>
    </lineage>
</organism>
<reference evidence="2 3" key="1">
    <citation type="submission" date="2018-08" db="EMBL/GenBank/DDBJ databases">
        <title>Diversity &amp; Physiological Properties of Lignin-Decomposing Actinobacteria from Soil.</title>
        <authorList>
            <person name="Roh S.G."/>
            <person name="Kim S.B."/>
        </authorList>
    </citation>
    <scope>NUCLEOTIDE SEQUENCE [LARGE SCALE GENOMIC DNA]</scope>
    <source>
        <strain evidence="2 3">MMS17-GH009</strain>
    </source>
</reference>
<evidence type="ECO:0000313" key="2">
    <source>
        <dbReference type="EMBL" id="RGD55790.1"/>
    </source>
</evidence>
<sequence>MRSNQTATPASYTAAQSFTGLAPGGTAPAVPATRSKAAGPLLVGATVAMGLMAGLFFAFDVSVMPGLAAGDDHTYVAAMQQINKAIDGNGLFGLVFVGAFLATGIAAWLQHKAGRRQAALWAAAATALYVVALIVTMGVNIPLNNELAAAGDPAQIHDLAAVRAKFADTWVPVNMLRTALCAGGLFALTRSLVLHGRAGR</sequence>
<comment type="caution">
    <text evidence="2">The sequence shown here is derived from an EMBL/GenBank/DDBJ whole genome shotgun (WGS) entry which is preliminary data.</text>
</comment>
<proteinExistence type="predicted"/>
<name>A0A372ZK01_9ACTN</name>
<evidence type="ECO:0000256" key="1">
    <source>
        <dbReference type="SAM" id="Phobius"/>
    </source>
</evidence>
<dbReference type="EMBL" id="QVIG01000003">
    <property type="protein sequence ID" value="RGD55790.1"/>
    <property type="molecule type" value="Genomic_DNA"/>
</dbReference>
<feature type="transmembrane region" description="Helical" evidence="1">
    <location>
        <begin position="91"/>
        <end position="109"/>
    </location>
</feature>
<evidence type="ECO:0000313" key="3">
    <source>
        <dbReference type="Proteomes" id="UP000263377"/>
    </source>
</evidence>